<feature type="transmembrane region" description="Helical" evidence="1">
    <location>
        <begin position="67"/>
        <end position="89"/>
    </location>
</feature>
<dbReference type="Proteomes" id="UP000515153">
    <property type="component" value="Unplaced"/>
</dbReference>
<keyword evidence="2" id="KW-1185">Reference proteome</keyword>
<dbReference type="KEGG" id="pgri:PgNI_07286"/>
<name>A0A6P8B3T5_PYRGI</name>
<organism evidence="2 3">
    <name type="scientific">Pyricularia grisea</name>
    <name type="common">Crabgrass-specific blast fungus</name>
    <name type="synonym">Magnaporthe grisea</name>
    <dbReference type="NCBI Taxonomy" id="148305"/>
    <lineage>
        <taxon>Eukaryota</taxon>
        <taxon>Fungi</taxon>
        <taxon>Dikarya</taxon>
        <taxon>Ascomycota</taxon>
        <taxon>Pezizomycotina</taxon>
        <taxon>Sordariomycetes</taxon>
        <taxon>Sordariomycetidae</taxon>
        <taxon>Magnaporthales</taxon>
        <taxon>Pyriculariaceae</taxon>
        <taxon>Pyricularia</taxon>
    </lineage>
</organism>
<reference evidence="3" key="2">
    <citation type="submission" date="2019-10" db="EMBL/GenBank/DDBJ databases">
        <authorList>
            <consortium name="NCBI Genome Project"/>
        </authorList>
    </citation>
    <scope>NUCLEOTIDE SEQUENCE</scope>
    <source>
        <strain evidence="3">NI907</strain>
    </source>
</reference>
<evidence type="ECO:0000313" key="3">
    <source>
        <dbReference type="RefSeq" id="XP_030981684.1"/>
    </source>
</evidence>
<reference evidence="3" key="3">
    <citation type="submission" date="2025-08" db="UniProtKB">
        <authorList>
            <consortium name="RefSeq"/>
        </authorList>
    </citation>
    <scope>IDENTIFICATION</scope>
    <source>
        <strain evidence="3">NI907</strain>
    </source>
</reference>
<accession>A0A6P8B3T5</accession>
<keyword evidence="1" id="KW-0472">Membrane</keyword>
<dbReference type="AlphaFoldDB" id="A0A6P8B3T5"/>
<proteinExistence type="predicted"/>
<keyword evidence="1" id="KW-1133">Transmembrane helix</keyword>
<dbReference type="RefSeq" id="XP_030981684.1">
    <property type="nucleotide sequence ID" value="XM_031127301.1"/>
</dbReference>
<sequence>MALHTTYYTTSILVIKHHRPDLDAKPWPAIFLIHVRVLERRVWHALGPPFPLGGVDLREEQHLVRGLVVLVVPLLVLVGAHLDGLGVVIRELERHPHNVVGAD</sequence>
<gene>
    <name evidence="3" type="ORF">PgNI_07286</name>
</gene>
<keyword evidence="1" id="KW-0812">Transmembrane</keyword>
<evidence type="ECO:0000313" key="2">
    <source>
        <dbReference type="Proteomes" id="UP000515153"/>
    </source>
</evidence>
<evidence type="ECO:0000256" key="1">
    <source>
        <dbReference type="SAM" id="Phobius"/>
    </source>
</evidence>
<protein>
    <submittedName>
        <fullName evidence="3">Uncharacterized protein</fullName>
    </submittedName>
</protein>
<dbReference type="GeneID" id="41962210"/>
<reference evidence="3" key="1">
    <citation type="journal article" date="2019" name="Mol. Biol. Evol.">
        <title>Blast fungal genomes show frequent chromosomal changes, gene gains and losses, and effector gene turnover.</title>
        <authorList>
            <person name="Gomez Luciano L.B."/>
            <person name="Jason Tsai I."/>
            <person name="Chuma I."/>
            <person name="Tosa Y."/>
            <person name="Chen Y.H."/>
            <person name="Li J.Y."/>
            <person name="Li M.Y."/>
            <person name="Jade Lu M.Y."/>
            <person name="Nakayashiki H."/>
            <person name="Li W.H."/>
        </authorList>
    </citation>
    <scope>NUCLEOTIDE SEQUENCE</scope>
    <source>
        <strain evidence="3">NI907</strain>
    </source>
</reference>